<accession>A0A2T5VEE1</accession>
<protein>
    <submittedName>
        <fullName evidence="2">SnoaL-like protein</fullName>
    </submittedName>
</protein>
<dbReference type="InterPro" id="IPR032710">
    <property type="entry name" value="NTF2-like_dom_sf"/>
</dbReference>
<reference evidence="2 3" key="1">
    <citation type="submission" date="2018-04" db="EMBL/GenBank/DDBJ databases">
        <title>Genomic Encyclopedia of Archaeal and Bacterial Type Strains, Phase II (KMG-II): from individual species to whole genera.</title>
        <authorList>
            <person name="Goeker M."/>
        </authorList>
    </citation>
    <scope>NUCLEOTIDE SEQUENCE [LARGE SCALE GENOMIC DNA]</scope>
    <source>
        <strain evidence="2 3">DSM 23382</strain>
    </source>
</reference>
<dbReference type="Gene3D" id="3.10.450.50">
    <property type="match status" value="1"/>
</dbReference>
<sequence length="131" mass="14696">MSMKTDQDTNAIRELFATYAAAFDDFDADAIADLFAYPVVIWQFDRGNMFEDDEDLMENIDALLKVLDSEGVVQSDHEVNALSVSGPTALASVSWRQKRADGEVALAFTCHYHLVNIEDEWLIASIFNENV</sequence>
<organism evidence="2 3">
    <name type="scientific">Breoghania corrubedonensis</name>
    <dbReference type="NCBI Taxonomy" id="665038"/>
    <lineage>
        <taxon>Bacteria</taxon>
        <taxon>Pseudomonadati</taxon>
        <taxon>Pseudomonadota</taxon>
        <taxon>Alphaproteobacteria</taxon>
        <taxon>Hyphomicrobiales</taxon>
        <taxon>Stappiaceae</taxon>
        <taxon>Breoghania</taxon>
    </lineage>
</organism>
<dbReference type="Pfam" id="PF13577">
    <property type="entry name" value="SnoaL_4"/>
    <property type="match status" value="1"/>
</dbReference>
<dbReference type="InterPro" id="IPR037401">
    <property type="entry name" value="SnoaL-like"/>
</dbReference>
<evidence type="ECO:0000313" key="2">
    <source>
        <dbReference type="EMBL" id="PTW62103.1"/>
    </source>
</evidence>
<evidence type="ECO:0000313" key="3">
    <source>
        <dbReference type="Proteomes" id="UP000244081"/>
    </source>
</evidence>
<dbReference type="SUPFAM" id="SSF54427">
    <property type="entry name" value="NTF2-like"/>
    <property type="match status" value="1"/>
</dbReference>
<evidence type="ECO:0000259" key="1">
    <source>
        <dbReference type="Pfam" id="PF13577"/>
    </source>
</evidence>
<name>A0A2T5VEE1_9HYPH</name>
<dbReference type="Proteomes" id="UP000244081">
    <property type="component" value="Unassembled WGS sequence"/>
</dbReference>
<dbReference type="RefSeq" id="WP_107987718.1">
    <property type="nucleotide sequence ID" value="NZ_QAYG01000001.1"/>
</dbReference>
<proteinExistence type="predicted"/>
<comment type="caution">
    <text evidence="2">The sequence shown here is derived from an EMBL/GenBank/DDBJ whole genome shotgun (WGS) entry which is preliminary data.</text>
</comment>
<dbReference type="OrthoDB" id="7907836at2"/>
<dbReference type="EMBL" id="QAYG01000001">
    <property type="protein sequence ID" value="PTW62103.1"/>
    <property type="molecule type" value="Genomic_DNA"/>
</dbReference>
<feature type="domain" description="SnoaL-like" evidence="1">
    <location>
        <begin position="8"/>
        <end position="125"/>
    </location>
</feature>
<keyword evidence="3" id="KW-1185">Reference proteome</keyword>
<dbReference type="AlphaFoldDB" id="A0A2T5VEE1"/>
<gene>
    <name evidence="2" type="ORF">C8N35_101138</name>
</gene>